<organism evidence="2">
    <name type="scientific">Heliothis virescens</name>
    <name type="common">Tobacco budworm moth</name>
    <dbReference type="NCBI Taxonomy" id="7102"/>
    <lineage>
        <taxon>Eukaryota</taxon>
        <taxon>Metazoa</taxon>
        <taxon>Ecdysozoa</taxon>
        <taxon>Arthropoda</taxon>
        <taxon>Hexapoda</taxon>
        <taxon>Insecta</taxon>
        <taxon>Pterygota</taxon>
        <taxon>Neoptera</taxon>
        <taxon>Endopterygota</taxon>
        <taxon>Lepidoptera</taxon>
        <taxon>Glossata</taxon>
        <taxon>Ditrysia</taxon>
        <taxon>Noctuoidea</taxon>
        <taxon>Noctuidae</taxon>
        <taxon>Heliothinae</taxon>
        <taxon>Heliothis</taxon>
    </lineage>
</organism>
<feature type="transmembrane region" description="Helical" evidence="1">
    <location>
        <begin position="57"/>
        <end position="76"/>
    </location>
</feature>
<gene>
    <name evidence="2" type="ORF">B5V51_10596</name>
</gene>
<dbReference type="AlphaFoldDB" id="A0A2A4IZA7"/>
<dbReference type="EMBL" id="NWSH01005060">
    <property type="protein sequence ID" value="PCG64472.1"/>
    <property type="molecule type" value="Genomic_DNA"/>
</dbReference>
<feature type="transmembrane region" description="Helical" evidence="1">
    <location>
        <begin position="88"/>
        <end position="107"/>
    </location>
</feature>
<keyword evidence="1" id="KW-0812">Transmembrane</keyword>
<proteinExistence type="predicted"/>
<accession>A0A2A4IZA7</accession>
<protein>
    <submittedName>
        <fullName evidence="2">Uncharacterized protein</fullName>
    </submittedName>
</protein>
<name>A0A2A4IZA7_HELVI</name>
<keyword evidence="1" id="KW-0472">Membrane</keyword>
<comment type="caution">
    <text evidence="2">The sequence shown here is derived from an EMBL/GenBank/DDBJ whole genome shotgun (WGS) entry which is preliminary data.</text>
</comment>
<keyword evidence="1" id="KW-1133">Transmembrane helix</keyword>
<evidence type="ECO:0000313" key="2">
    <source>
        <dbReference type="EMBL" id="PCG64472.1"/>
    </source>
</evidence>
<reference evidence="2" key="1">
    <citation type="submission" date="2017-09" db="EMBL/GenBank/DDBJ databases">
        <title>Contemporary evolution of a Lepidopteran species, Heliothis virescens, in response to modern agricultural practices.</title>
        <authorList>
            <person name="Fritz M.L."/>
            <person name="Deyonke A.M."/>
            <person name="Papanicolaou A."/>
            <person name="Micinski S."/>
            <person name="Westbrook J."/>
            <person name="Gould F."/>
        </authorList>
    </citation>
    <scope>NUCLEOTIDE SEQUENCE [LARGE SCALE GENOMIC DNA]</scope>
    <source>
        <strain evidence="2">HvINT-</strain>
        <tissue evidence="2">Whole body</tissue>
    </source>
</reference>
<sequence>MTIIARRANRSIYLIGHNIPVSDDTSILVQRDMVIFENWVGRIPYLKLHKFVLQSKLLVYVLGYLVISVQVLTISQTRTIENNMPNRLIRMVTCPTMSTVPSFMIYLR</sequence>
<evidence type="ECO:0000256" key="1">
    <source>
        <dbReference type="SAM" id="Phobius"/>
    </source>
</evidence>